<reference evidence="2" key="1">
    <citation type="journal article" date="2014" name="Front. Microbiol.">
        <title>High frequency of phylogenetically diverse reductive dehalogenase-homologous genes in deep subseafloor sedimentary metagenomes.</title>
        <authorList>
            <person name="Kawai M."/>
            <person name="Futagami T."/>
            <person name="Toyoda A."/>
            <person name="Takaki Y."/>
            <person name="Nishi S."/>
            <person name="Hori S."/>
            <person name="Arai W."/>
            <person name="Tsubouchi T."/>
            <person name="Morono Y."/>
            <person name="Uchiyama I."/>
            <person name="Ito T."/>
            <person name="Fujiyama A."/>
            <person name="Inagaki F."/>
            <person name="Takami H."/>
        </authorList>
    </citation>
    <scope>NUCLEOTIDE SEQUENCE</scope>
    <source>
        <strain evidence="2">Expedition CK06-06</strain>
    </source>
</reference>
<dbReference type="EMBL" id="BARU01031359">
    <property type="protein sequence ID" value="GAH73765.1"/>
    <property type="molecule type" value="Genomic_DNA"/>
</dbReference>
<organism evidence="2">
    <name type="scientific">marine sediment metagenome</name>
    <dbReference type="NCBI Taxonomy" id="412755"/>
    <lineage>
        <taxon>unclassified sequences</taxon>
        <taxon>metagenomes</taxon>
        <taxon>ecological metagenomes</taxon>
    </lineage>
</organism>
<gene>
    <name evidence="2" type="ORF">S03H2_49612</name>
</gene>
<accession>X1IWX8</accession>
<evidence type="ECO:0000313" key="2">
    <source>
        <dbReference type="EMBL" id="GAH73765.1"/>
    </source>
</evidence>
<keyword evidence="1" id="KW-0812">Transmembrane</keyword>
<feature type="non-terminal residue" evidence="2">
    <location>
        <position position="1"/>
    </location>
</feature>
<keyword evidence="1" id="KW-1133">Transmembrane helix</keyword>
<name>X1IWX8_9ZZZZ</name>
<feature type="transmembrane region" description="Helical" evidence="1">
    <location>
        <begin position="16"/>
        <end position="40"/>
    </location>
</feature>
<sequence>VEVYDVVIDKTTTCCAVAGTVTVLAVAGFVALLVLIYYILTPLSK</sequence>
<evidence type="ECO:0000256" key="1">
    <source>
        <dbReference type="SAM" id="Phobius"/>
    </source>
</evidence>
<comment type="caution">
    <text evidence="2">The sequence shown here is derived from an EMBL/GenBank/DDBJ whole genome shotgun (WGS) entry which is preliminary data.</text>
</comment>
<protein>
    <submittedName>
        <fullName evidence="2">Uncharacterized protein</fullName>
    </submittedName>
</protein>
<dbReference type="AlphaFoldDB" id="X1IWX8"/>
<keyword evidence="1" id="KW-0472">Membrane</keyword>
<proteinExistence type="predicted"/>